<evidence type="ECO:0000313" key="3">
    <source>
        <dbReference type="EMBL" id="ATY61813.1"/>
    </source>
</evidence>
<dbReference type="SUPFAM" id="SSF50685">
    <property type="entry name" value="Barwin-like endoglucanases"/>
    <property type="match status" value="1"/>
</dbReference>
<feature type="signal peptide" evidence="2">
    <location>
        <begin position="1"/>
        <end position="16"/>
    </location>
</feature>
<proteinExistence type="predicted"/>
<evidence type="ECO:0000256" key="1">
    <source>
        <dbReference type="ARBA" id="ARBA00022729"/>
    </source>
</evidence>
<dbReference type="PANTHER" id="PTHR31836">
    <property type="match status" value="1"/>
</dbReference>
<protein>
    <submittedName>
        <fullName evidence="3">Barwin-related endoglucanase</fullName>
    </submittedName>
</protein>
<dbReference type="VEuPathDB" id="FungiDB:CCM_06490"/>
<name>A0A2H4SFE9_CORMI</name>
<dbReference type="OrthoDB" id="623670at2759"/>
<keyword evidence="1 2" id="KW-0732">Signal</keyword>
<dbReference type="EMBL" id="CP023324">
    <property type="protein sequence ID" value="ATY61813.1"/>
    <property type="molecule type" value="Genomic_DNA"/>
</dbReference>
<dbReference type="Proteomes" id="UP000323067">
    <property type="component" value="Chromosome vii"/>
</dbReference>
<dbReference type="VEuPathDB" id="FungiDB:A9K55_008783"/>
<dbReference type="InterPro" id="IPR051477">
    <property type="entry name" value="Expansin_CellWall"/>
</dbReference>
<dbReference type="PANTHER" id="PTHR31836:SF25">
    <property type="entry name" value="RLPA-LIKE PROTEIN DOUBLE-PSI BETA-BARREL DOMAIN-CONTAINING PROTEIN"/>
    <property type="match status" value="1"/>
</dbReference>
<dbReference type="CDD" id="cd22191">
    <property type="entry name" value="DPBB_RlpA_EXP_N-like"/>
    <property type="match status" value="1"/>
</dbReference>
<dbReference type="Gene3D" id="2.40.40.10">
    <property type="entry name" value="RlpA-like domain"/>
    <property type="match status" value="1"/>
</dbReference>
<evidence type="ECO:0000313" key="4">
    <source>
        <dbReference type="Proteomes" id="UP000323067"/>
    </source>
</evidence>
<dbReference type="AlphaFoldDB" id="A0A2H4SFE9"/>
<reference evidence="3 4" key="1">
    <citation type="journal article" date="2017" name="BMC Genomics">
        <title>Chromosome level assembly and secondary metabolite potential of the parasitic fungus Cordyceps militaris.</title>
        <authorList>
            <person name="Kramer G.J."/>
            <person name="Nodwell J.R."/>
        </authorList>
    </citation>
    <scope>NUCLEOTIDE SEQUENCE [LARGE SCALE GENOMIC DNA]</scope>
    <source>
        <strain evidence="3 4">ATCC 34164</strain>
    </source>
</reference>
<feature type="chain" id="PRO_5014124572" evidence="2">
    <location>
        <begin position="17"/>
        <end position="114"/>
    </location>
</feature>
<accession>A0A2H4SFE9</accession>
<gene>
    <name evidence="3" type="ORF">A9K55_008783</name>
</gene>
<evidence type="ECO:0000256" key="2">
    <source>
        <dbReference type="SAM" id="SignalP"/>
    </source>
</evidence>
<organism evidence="3 4">
    <name type="scientific">Cordyceps militaris</name>
    <name type="common">Caterpillar fungus</name>
    <name type="synonym">Clavaria militaris</name>
    <dbReference type="NCBI Taxonomy" id="73501"/>
    <lineage>
        <taxon>Eukaryota</taxon>
        <taxon>Fungi</taxon>
        <taxon>Dikarya</taxon>
        <taxon>Ascomycota</taxon>
        <taxon>Pezizomycotina</taxon>
        <taxon>Sordariomycetes</taxon>
        <taxon>Hypocreomycetidae</taxon>
        <taxon>Hypocreales</taxon>
        <taxon>Cordycipitaceae</taxon>
        <taxon>Cordyceps</taxon>
    </lineage>
</organism>
<dbReference type="InterPro" id="IPR036908">
    <property type="entry name" value="RlpA-like_sf"/>
</dbReference>
<sequence>MHFTVFAAAVVHAGHATYFEPNGNAGACGWDISNNAWDNGAHCGKGIKIKSNGKTLDGYIADLCAEGCASDQVDLTRGFFQQFSPLSAGKIVVDWSYQDAHHRGAALSGESRDQ</sequence>